<dbReference type="PANTHER" id="PTHR48043">
    <property type="entry name" value="EG:EG0003.4 PROTEIN-RELATED"/>
    <property type="match status" value="1"/>
</dbReference>
<protein>
    <recommendedName>
        <fullName evidence="7">UDP-glucuronosyltransferase</fullName>
    </recommendedName>
</protein>
<feature type="transmembrane region" description="Helical" evidence="4">
    <location>
        <begin position="133"/>
        <end position="152"/>
    </location>
</feature>
<dbReference type="AlphaFoldDB" id="A0AAW2EXS7"/>
<dbReference type="Gene3D" id="3.40.50.2000">
    <property type="entry name" value="Glycogen Phosphorylase B"/>
    <property type="match status" value="1"/>
</dbReference>
<evidence type="ECO:0000313" key="6">
    <source>
        <dbReference type="Proteomes" id="UP001430953"/>
    </source>
</evidence>
<keyword evidence="2" id="KW-0328">Glycosyltransferase</keyword>
<organism evidence="5 6">
    <name type="scientific">Cardiocondyla obscurior</name>
    <dbReference type="NCBI Taxonomy" id="286306"/>
    <lineage>
        <taxon>Eukaryota</taxon>
        <taxon>Metazoa</taxon>
        <taxon>Ecdysozoa</taxon>
        <taxon>Arthropoda</taxon>
        <taxon>Hexapoda</taxon>
        <taxon>Insecta</taxon>
        <taxon>Pterygota</taxon>
        <taxon>Neoptera</taxon>
        <taxon>Endopterygota</taxon>
        <taxon>Hymenoptera</taxon>
        <taxon>Apocrita</taxon>
        <taxon>Aculeata</taxon>
        <taxon>Formicoidea</taxon>
        <taxon>Formicidae</taxon>
        <taxon>Myrmicinae</taxon>
        <taxon>Cardiocondyla</taxon>
    </lineage>
</organism>
<evidence type="ECO:0008006" key="7">
    <source>
        <dbReference type="Google" id="ProtNLM"/>
    </source>
</evidence>
<keyword evidence="4" id="KW-0472">Membrane</keyword>
<dbReference type="PANTHER" id="PTHR48043:SF159">
    <property type="entry name" value="EG:EG0003.4 PROTEIN-RELATED"/>
    <property type="match status" value="1"/>
</dbReference>
<dbReference type="SUPFAM" id="SSF53756">
    <property type="entry name" value="UDP-Glycosyltransferase/glycogen phosphorylase"/>
    <property type="match status" value="1"/>
</dbReference>
<dbReference type="GO" id="GO:0008194">
    <property type="term" value="F:UDP-glycosyltransferase activity"/>
    <property type="evidence" value="ECO:0007669"/>
    <property type="project" value="InterPro"/>
</dbReference>
<keyword evidence="4" id="KW-1133">Transmembrane helix</keyword>
<dbReference type="EMBL" id="JADYXP020000017">
    <property type="protein sequence ID" value="KAL0107026.1"/>
    <property type="molecule type" value="Genomic_DNA"/>
</dbReference>
<evidence type="ECO:0000313" key="5">
    <source>
        <dbReference type="EMBL" id="KAL0107026.1"/>
    </source>
</evidence>
<gene>
    <name evidence="5" type="ORF">PUN28_015526</name>
</gene>
<reference evidence="5 6" key="1">
    <citation type="submission" date="2023-03" db="EMBL/GenBank/DDBJ databases">
        <title>High recombination rates correlate with genetic variation in Cardiocondyla obscurior ants.</title>
        <authorList>
            <person name="Errbii M."/>
        </authorList>
    </citation>
    <scope>NUCLEOTIDE SEQUENCE [LARGE SCALE GENOMIC DNA]</scope>
    <source>
        <strain evidence="5">Alpha-2009</strain>
        <tissue evidence="5">Whole body</tissue>
    </source>
</reference>
<dbReference type="Proteomes" id="UP001430953">
    <property type="component" value="Unassembled WGS sequence"/>
</dbReference>
<dbReference type="InterPro" id="IPR002213">
    <property type="entry name" value="UDP_glucos_trans"/>
</dbReference>
<keyword evidence="6" id="KW-1185">Reference proteome</keyword>
<comment type="similarity">
    <text evidence="1">Belongs to the UDP-glycosyltransferase family.</text>
</comment>
<comment type="caution">
    <text evidence="5">The sequence shown here is derived from an EMBL/GenBank/DDBJ whole genome shotgun (WGS) entry which is preliminary data.</text>
</comment>
<name>A0AAW2EXS7_9HYME</name>
<sequence length="179" mass="20734">MNFVEHKNTRAFITHGGLGGTTEAVYYGVPMIGIPLFADQHINVKNYVTKQVAISLHSIYNITEEKLTSALNSILKDPTYRDNIQKLSKRFVDRPMNASSTAIFWVEYIAKYGHVLRSPELDLYWWQRCLLDIYAFIFIVTVTVLYTAFFVLRKLKRLLFRSHTCAKKDSSTMKSKKNK</sequence>
<evidence type="ECO:0000256" key="3">
    <source>
        <dbReference type="ARBA" id="ARBA00022679"/>
    </source>
</evidence>
<keyword evidence="3" id="KW-0808">Transferase</keyword>
<keyword evidence="4" id="KW-0812">Transmembrane</keyword>
<accession>A0AAW2EXS7</accession>
<evidence type="ECO:0000256" key="2">
    <source>
        <dbReference type="ARBA" id="ARBA00022676"/>
    </source>
</evidence>
<evidence type="ECO:0000256" key="1">
    <source>
        <dbReference type="ARBA" id="ARBA00009995"/>
    </source>
</evidence>
<proteinExistence type="inferred from homology"/>
<evidence type="ECO:0000256" key="4">
    <source>
        <dbReference type="SAM" id="Phobius"/>
    </source>
</evidence>
<dbReference type="InterPro" id="IPR050271">
    <property type="entry name" value="UDP-glycosyltransferase"/>
</dbReference>
<dbReference type="Pfam" id="PF00201">
    <property type="entry name" value="UDPGT"/>
    <property type="match status" value="1"/>
</dbReference>